<comment type="similarity">
    <text evidence="3">Belongs to the acetyltransferase family. RimJ subfamily.</text>
</comment>
<reference evidence="5" key="1">
    <citation type="submission" date="2021-01" db="EMBL/GenBank/DDBJ databases">
        <title>Whole genome shotgun sequence of Rugosimonospora africana NBRC 104875.</title>
        <authorList>
            <person name="Komaki H."/>
            <person name="Tamura T."/>
        </authorList>
    </citation>
    <scope>NUCLEOTIDE SEQUENCE</scope>
    <source>
        <strain evidence="5">NBRC 104875</strain>
    </source>
</reference>
<gene>
    <name evidence="5" type="ORF">Raf01_49190</name>
</gene>
<dbReference type="SUPFAM" id="SSF55729">
    <property type="entry name" value="Acyl-CoA N-acyltransferases (Nat)"/>
    <property type="match status" value="1"/>
</dbReference>
<dbReference type="GO" id="GO:0008999">
    <property type="term" value="F:protein-N-terminal-alanine acetyltransferase activity"/>
    <property type="evidence" value="ECO:0007669"/>
    <property type="project" value="TreeGrafter"/>
</dbReference>
<dbReference type="PANTHER" id="PTHR43792">
    <property type="entry name" value="GNAT FAMILY, PUTATIVE (AFU_ORTHOLOGUE AFUA_3G00765)-RELATED-RELATED"/>
    <property type="match status" value="1"/>
</dbReference>
<feature type="domain" description="N-acetyltransferase" evidence="4">
    <location>
        <begin position="39"/>
        <end position="206"/>
    </location>
</feature>
<sequence length="209" mass="23230">MGRGLDRKCEVAYQEASPATHAQEEGDSACDHGRVSITRLIASDDVSALTALLRVNREFLAPWDPARSEDFFTTDGQQAVIRDDLRLYARGSKLPHVIVDDDGQVTGRITLNGIVRGAFQSCALSYWVDASRNGRGLATRAVREIVQVAFEDLGLHRVQAETLLHNVRSRRVLERNGFRQFGVAPEYLNIAGRWQDHAMYQVVKAPQAG</sequence>
<dbReference type="PANTHER" id="PTHR43792:SF8">
    <property type="entry name" value="[RIBOSOMAL PROTEIN US5]-ALANINE N-ACETYLTRANSFERASE"/>
    <property type="match status" value="1"/>
</dbReference>
<dbReference type="InterPro" id="IPR051531">
    <property type="entry name" value="N-acetyltransferase"/>
</dbReference>
<keyword evidence="2" id="KW-0012">Acyltransferase</keyword>
<evidence type="ECO:0000256" key="3">
    <source>
        <dbReference type="ARBA" id="ARBA00038502"/>
    </source>
</evidence>
<dbReference type="Pfam" id="PF13302">
    <property type="entry name" value="Acetyltransf_3"/>
    <property type="match status" value="1"/>
</dbReference>
<dbReference type="GO" id="GO:0005737">
    <property type="term" value="C:cytoplasm"/>
    <property type="evidence" value="ECO:0007669"/>
    <property type="project" value="TreeGrafter"/>
</dbReference>
<evidence type="ECO:0000256" key="2">
    <source>
        <dbReference type="ARBA" id="ARBA00023315"/>
    </source>
</evidence>
<organism evidence="5 6">
    <name type="scientific">Rugosimonospora africana</name>
    <dbReference type="NCBI Taxonomy" id="556532"/>
    <lineage>
        <taxon>Bacteria</taxon>
        <taxon>Bacillati</taxon>
        <taxon>Actinomycetota</taxon>
        <taxon>Actinomycetes</taxon>
        <taxon>Micromonosporales</taxon>
        <taxon>Micromonosporaceae</taxon>
        <taxon>Rugosimonospora</taxon>
    </lineage>
</organism>
<proteinExistence type="inferred from homology"/>
<protein>
    <recommendedName>
        <fullName evidence="4">N-acetyltransferase domain-containing protein</fullName>
    </recommendedName>
</protein>
<dbReference type="AlphaFoldDB" id="A0A8J3QVE5"/>
<dbReference type="InterPro" id="IPR016181">
    <property type="entry name" value="Acyl_CoA_acyltransferase"/>
</dbReference>
<comment type="caution">
    <text evidence="5">The sequence shown here is derived from an EMBL/GenBank/DDBJ whole genome shotgun (WGS) entry which is preliminary data.</text>
</comment>
<evidence type="ECO:0000313" key="6">
    <source>
        <dbReference type="Proteomes" id="UP000642748"/>
    </source>
</evidence>
<evidence type="ECO:0000313" key="5">
    <source>
        <dbReference type="EMBL" id="GIH16747.1"/>
    </source>
</evidence>
<accession>A0A8J3QVE5</accession>
<dbReference type="Proteomes" id="UP000642748">
    <property type="component" value="Unassembled WGS sequence"/>
</dbReference>
<keyword evidence="1" id="KW-0808">Transferase</keyword>
<dbReference type="InterPro" id="IPR000182">
    <property type="entry name" value="GNAT_dom"/>
</dbReference>
<dbReference type="PROSITE" id="PS51186">
    <property type="entry name" value="GNAT"/>
    <property type="match status" value="1"/>
</dbReference>
<evidence type="ECO:0000259" key="4">
    <source>
        <dbReference type="PROSITE" id="PS51186"/>
    </source>
</evidence>
<keyword evidence="6" id="KW-1185">Reference proteome</keyword>
<dbReference type="Gene3D" id="3.40.630.30">
    <property type="match status" value="1"/>
</dbReference>
<dbReference type="EMBL" id="BONZ01000045">
    <property type="protein sequence ID" value="GIH16747.1"/>
    <property type="molecule type" value="Genomic_DNA"/>
</dbReference>
<evidence type="ECO:0000256" key="1">
    <source>
        <dbReference type="ARBA" id="ARBA00022679"/>
    </source>
</evidence>
<name>A0A8J3QVE5_9ACTN</name>